<accession>A0A1T3NJ60</accession>
<dbReference type="RefSeq" id="WP_078982577.1">
    <property type="nucleotide sequence ID" value="NZ_MWQN01000005.1"/>
</dbReference>
<name>A0A1T3NJ60_9ACTN</name>
<proteinExistence type="predicted"/>
<dbReference type="Proteomes" id="UP000190037">
    <property type="component" value="Unassembled WGS sequence"/>
</dbReference>
<protein>
    <submittedName>
        <fullName evidence="1">Uncharacterized protein</fullName>
    </submittedName>
</protein>
<organism evidence="1 2">
    <name type="scientific">Embleya scabrispora</name>
    <dbReference type="NCBI Taxonomy" id="159449"/>
    <lineage>
        <taxon>Bacteria</taxon>
        <taxon>Bacillati</taxon>
        <taxon>Actinomycetota</taxon>
        <taxon>Actinomycetes</taxon>
        <taxon>Kitasatosporales</taxon>
        <taxon>Streptomycetaceae</taxon>
        <taxon>Embleya</taxon>
    </lineage>
</organism>
<reference evidence="1 2" key="1">
    <citation type="submission" date="2017-03" db="EMBL/GenBank/DDBJ databases">
        <title>Draft genome sequence of Streptomyces scabrisporus NF3, endophyte isolated from Amphipterygium adstringens.</title>
        <authorList>
            <person name="Vazquez M."/>
            <person name="Ceapa C.D."/>
            <person name="Rodriguez Luna D."/>
            <person name="Sanchez Esquivel S."/>
        </authorList>
    </citation>
    <scope>NUCLEOTIDE SEQUENCE [LARGE SCALE GENOMIC DNA]</scope>
    <source>
        <strain evidence="1 2">NF3</strain>
    </source>
</reference>
<gene>
    <name evidence="1" type="ORF">B4N89_45430</name>
</gene>
<dbReference type="EMBL" id="MWQN01000005">
    <property type="protein sequence ID" value="OPC76730.1"/>
    <property type="molecule type" value="Genomic_DNA"/>
</dbReference>
<dbReference type="AlphaFoldDB" id="A0A1T3NJ60"/>
<comment type="caution">
    <text evidence="1">The sequence shown here is derived from an EMBL/GenBank/DDBJ whole genome shotgun (WGS) entry which is preliminary data.</text>
</comment>
<evidence type="ECO:0000313" key="2">
    <source>
        <dbReference type="Proteomes" id="UP000190037"/>
    </source>
</evidence>
<dbReference type="STRING" id="159449.B4N89_45430"/>
<sequence length="414" mass="45535">MDHRNLDALTRLADTHHHTTLSAVTADQLASEHPLDYPTHMTLRELHHRHGPEAVHTFLDRPDHRPHLLADAIRRLRPATAPPPDRDELLTARTLVGGDERGHVCDGIAAWANRRSFAALRIHPHARTRHGHPFHTTQEIAASGHGRGYYAFSLPDHPGFLLQPDAITIVATVLARLARGCAPGRRPTPAHLAGVARLRTLDRAGCDLHALTIDMFVAHEVGHTLDIDGDAPLRDLLEHTGHDPDRAFTHGFPTTHRLAAWQRLRHGAADTRDITFVLGDVLSNTILALTRPPDDPTVTLTGAYLWQLAGPPPADAAPRGFATGLRALEHLELPDLLTRLADILTTAHTRPVDVAPRIRALEAHSWELLRRRSGVENSRLRAPTNYVTVGAYRELPYDRPGVPSDATRGFAAPG</sequence>
<keyword evidence="2" id="KW-1185">Reference proteome</keyword>
<evidence type="ECO:0000313" key="1">
    <source>
        <dbReference type="EMBL" id="OPC76730.1"/>
    </source>
</evidence>